<dbReference type="AlphaFoldDB" id="A0AB35WP05"/>
<protein>
    <submittedName>
        <fullName evidence="2">Alpha/beta hydrolase</fullName>
    </submittedName>
</protein>
<dbReference type="InterPro" id="IPR000073">
    <property type="entry name" value="AB_hydrolase_1"/>
</dbReference>
<sequence>MGGVRLVGSGPRRVVVVHGWMAAAALFDPMHGWLDGERFTYAFMDCRGYGARLEEPGPFTVVQIALDILTLADEMRWERFSVVGHSMAGMSAQWLLANAARRLDSVVLLAAVPASGAGVSSERRTLLNNALRDPEVRLSLISTNVGHSRPEEWLRRILALSLHTTWPEAMNAYMTSWIDDNFASTLHGVRVPALVLVGELDPGCTAGFMEETVMRWLADAHLQILPGVGHYPMQESPRALTQTIEAWLLSDIDAAGK</sequence>
<dbReference type="GO" id="GO:0046464">
    <property type="term" value="P:acylglycerol catabolic process"/>
    <property type="evidence" value="ECO:0007669"/>
    <property type="project" value="TreeGrafter"/>
</dbReference>
<evidence type="ECO:0000259" key="1">
    <source>
        <dbReference type="Pfam" id="PF12697"/>
    </source>
</evidence>
<dbReference type="Gene3D" id="3.40.50.1820">
    <property type="entry name" value="alpha/beta hydrolase"/>
    <property type="match status" value="1"/>
</dbReference>
<dbReference type="GO" id="GO:0047372">
    <property type="term" value="F:monoacylglycerol lipase activity"/>
    <property type="evidence" value="ECO:0007669"/>
    <property type="project" value="TreeGrafter"/>
</dbReference>
<evidence type="ECO:0000313" key="2">
    <source>
        <dbReference type="EMBL" id="MEE1865861.1"/>
    </source>
</evidence>
<dbReference type="PANTHER" id="PTHR43798">
    <property type="entry name" value="MONOACYLGLYCEROL LIPASE"/>
    <property type="match status" value="1"/>
</dbReference>
<evidence type="ECO:0000313" key="3">
    <source>
        <dbReference type="Proteomes" id="UP001307839"/>
    </source>
</evidence>
<dbReference type="Pfam" id="PF12697">
    <property type="entry name" value="Abhydrolase_6"/>
    <property type="match status" value="1"/>
</dbReference>
<name>A0AB35WP05_9PSED</name>
<dbReference type="PANTHER" id="PTHR43798:SF5">
    <property type="entry name" value="MONOACYLGLYCEROL LIPASE ABHD6"/>
    <property type="match status" value="1"/>
</dbReference>
<dbReference type="InterPro" id="IPR050266">
    <property type="entry name" value="AB_hydrolase_sf"/>
</dbReference>
<dbReference type="EMBL" id="JAZDQP010000003">
    <property type="protein sequence ID" value="MEE1865861.1"/>
    <property type="molecule type" value="Genomic_DNA"/>
</dbReference>
<dbReference type="RefSeq" id="WP_330079117.1">
    <property type="nucleotide sequence ID" value="NZ_JAZDQP010000003.1"/>
</dbReference>
<reference evidence="2 3" key="1">
    <citation type="submission" date="2024-01" db="EMBL/GenBank/DDBJ databases">
        <title>Unpublished Manusciprt.</title>
        <authorList>
            <person name="Duman M."/>
            <person name="Valdes E.G."/>
            <person name="Ajmi N."/>
            <person name="Altun S."/>
            <person name="Saticioglu I.B."/>
        </authorList>
    </citation>
    <scope>NUCLEOTIDE SEQUENCE [LARGE SCALE GENOMIC DNA]</scope>
    <source>
        <strain evidence="2 3">120P</strain>
    </source>
</reference>
<dbReference type="GO" id="GO:0016020">
    <property type="term" value="C:membrane"/>
    <property type="evidence" value="ECO:0007669"/>
    <property type="project" value="TreeGrafter"/>
</dbReference>
<gene>
    <name evidence="2" type="ORF">V0R53_05580</name>
</gene>
<keyword evidence="2" id="KW-0378">Hydrolase</keyword>
<dbReference type="InterPro" id="IPR029058">
    <property type="entry name" value="AB_hydrolase_fold"/>
</dbReference>
<accession>A0AB35WP05</accession>
<dbReference type="SUPFAM" id="SSF53474">
    <property type="entry name" value="alpha/beta-Hydrolases"/>
    <property type="match status" value="1"/>
</dbReference>
<dbReference type="Proteomes" id="UP001307839">
    <property type="component" value="Unassembled WGS sequence"/>
</dbReference>
<proteinExistence type="predicted"/>
<feature type="domain" description="AB hydrolase-1" evidence="1">
    <location>
        <begin position="14"/>
        <end position="240"/>
    </location>
</feature>
<keyword evidence="3" id="KW-1185">Reference proteome</keyword>
<organism evidence="2 3">
    <name type="scientific">Pseudomonas auratipiscis</name>
    <dbReference type="NCBI Taxonomy" id="3115853"/>
    <lineage>
        <taxon>Bacteria</taxon>
        <taxon>Pseudomonadati</taxon>
        <taxon>Pseudomonadota</taxon>
        <taxon>Gammaproteobacteria</taxon>
        <taxon>Pseudomonadales</taxon>
        <taxon>Pseudomonadaceae</taxon>
        <taxon>Pseudomonas</taxon>
    </lineage>
</organism>
<comment type="caution">
    <text evidence="2">The sequence shown here is derived from an EMBL/GenBank/DDBJ whole genome shotgun (WGS) entry which is preliminary data.</text>
</comment>